<keyword evidence="2" id="KW-0444">Lipid biosynthesis</keyword>
<name>A0ABD2AYK3_VESSQ</name>
<reference evidence="11 12" key="1">
    <citation type="journal article" date="2024" name="Ann. Entomol. Soc. Am.">
        <title>Genomic analyses of the southern and eastern yellowjacket wasps (Hymenoptera: Vespidae) reveal evolutionary signatures of social life.</title>
        <authorList>
            <person name="Catto M.A."/>
            <person name="Caine P.B."/>
            <person name="Orr S.E."/>
            <person name="Hunt B.G."/>
            <person name="Goodisman M.A.D."/>
        </authorList>
    </citation>
    <scope>NUCLEOTIDE SEQUENCE [LARGE SCALE GENOMIC DNA]</scope>
    <source>
        <strain evidence="11">233</strain>
        <tissue evidence="11">Head and thorax</tissue>
    </source>
</reference>
<keyword evidence="5" id="KW-0276">Fatty acid metabolism</keyword>
<evidence type="ECO:0000256" key="6">
    <source>
        <dbReference type="ARBA" id="ARBA00022989"/>
    </source>
</evidence>
<evidence type="ECO:0000256" key="10">
    <source>
        <dbReference type="SAM" id="Phobius"/>
    </source>
</evidence>
<dbReference type="GO" id="GO:0016740">
    <property type="term" value="F:transferase activity"/>
    <property type="evidence" value="ECO:0007669"/>
    <property type="project" value="UniProtKB-KW"/>
</dbReference>
<protein>
    <submittedName>
        <fullName evidence="11">Elongation of very long chain fatty acids protein AAEL008004-like</fullName>
    </submittedName>
</protein>
<organism evidence="11 12">
    <name type="scientific">Vespula squamosa</name>
    <name type="common">Southern yellow jacket</name>
    <name type="synonym">Wasp</name>
    <dbReference type="NCBI Taxonomy" id="30214"/>
    <lineage>
        <taxon>Eukaryota</taxon>
        <taxon>Metazoa</taxon>
        <taxon>Ecdysozoa</taxon>
        <taxon>Arthropoda</taxon>
        <taxon>Hexapoda</taxon>
        <taxon>Insecta</taxon>
        <taxon>Pterygota</taxon>
        <taxon>Neoptera</taxon>
        <taxon>Endopterygota</taxon>
        <taxon>Hymenoptera</taxon>
        <taxon>Apocrita</taxon>
        <taxon>Aculeata</taxon>
        <taxon>Vespoidea</taxon>
        <taxon>Vespidae</taxon>
        <taxon>Vespinae</taxon>
        <taxon>Vespula</taxon>
    </lineage>
</organism>
<proteinExistence type="predicted"/>
<evidence type="ECO:0000256" key="4">
    <source>
        <dbReference type="ARBA" id="ARBA00022692"/>
    </source>
</evidence>
<evidence type="ECO:0000256" key="5">
    <source>
        <dbReference type="ARBA" id="ARBA00022832"/>
    </source>
</evidence>
<comment type="subcellular location">
    <subcellularLocation>
        <location evidence="1">Membrane</location>
        <topology evidence="1">Multi-pass membrane protein</topology>
    </subcellularLocation>
</comment>
<dbReference type="EMBL" id="JAUDFV010000138">
    <property type="protein sequence ID" value="KAL2725050.1"/>
    <property type="molecule type" value="Genomic_DNA"/>
</dbReference>
<dbReference type="AlphaFoldDB" id="A0ABD2AYK3"/>
<keyword evidence="12" id="KW-1185">Reference proteome</keyword>
<dbReference type="GO" id="GO:0006633">
    <property type="term" value="P:fatty acid biosynthetic process"/>
    <property type="evidence" value="ECO:0007669"/>
    <property type="project" value="UniProtKB-KW"/>
</dbReference>
<evidence type="ECO:0000256" key="2">
    <source>
        <dbReference type="ARBA" id="ARBA00022516"/>
    </source>
</evidence>
<dbReference type="InterPro" id="IPR002076">
    <property type="entry name" value="ELO_fam"/>
</dbReference>
<keyword evidence="3" id="KW-0808">Transferase</keyword>
<accession>A0ABD2AYK3</accession>
<feature type="transmembrane region" description="Helical" evidence="10">
    <location>
        <begin position="27"/>
        <end position="47"/>
    </location>
</feature>
<dbReference type="GO" id="GO:0016020">
    <property type="term" value="C:membrane"/>
    <property type="evidence" value="ECO:0007669"/>
    <property type="project" value="UniProtKB-SubCell"/>
</dbReference>
<comment type="caution">
    <text evidence="11">The sequence shown here is derived from an EMBL/GenBank/DDBJ whole genome shotgun (WGS) entry which is preliminary data.</text>
</comment>
<keyword evidence="4 10" id="KW-0812">Transmembrane</keyword>
<keyword evidence="7" id="KW-0443">Lipid metabolism</keyword>
<evidence type="ECO:0000313" key="11">
    <source>
        <dbReference type="EMBL" id="KAL2725050.1"/>
    </source>
</evidence>
<evidence type="ECO:0000256" key="9">
    <source>
        <dbReference type="ARBA" id="ARBA00023160"/>
    </source>
</evidence>
<evidence type="ECO:0000256" key="1">
    <source>
        <dbReference type="ARBA" id="ARBA00004141"/>
    </source>
</evidence>
<feature type="transmembrane region" description="Helical" evidence="10">
    <location>
        <begin position="68"/>
        <end position="91"/>
    </location>
</feature>
<evidence type="ECO:0000256" key="8">
    <source>
        <dbReference type="ARBA" id="ARBA00023136"/>
    </source>
</evidence>
<keyword evidence="9" id="KW-0275">Fatty acid biosynthesis</keyword>
<dbReference type="Pfam" id="PF01151">
    <property type="entry name" value="ELO"/>
    <property type="match status" value="1"/>
</dbReference>
<evidence type="ECO:0000256" key="7">
    <source>
        <dbReference type="ARBA" id="ARBA00023098"/>
    </source>
</evidence>
<gene>
    <name evidence="11" type="ORF">V1478_007723</name>
</gene>
<evidence type="ECO:0000313" key="12">
    <source>
        <dbReference type="Proteomes" id="UP001607302"/>
    </source>
</evidence>
<dbReference type="Proteomes" id="UP001607302">
    <property type="component" value="Unassembled WGS sequence"/>
</dbReference>
<evidence type="ECO:0000256" key="3">
    <source>
        <dbReference type="ARBA" id="ARBA00022679"/>
    </source>
</evidence>
<keyword evidence="6 10" id="KW-1133">Transmembrane helix</keyword>
<sequence length="128" mass="15292">MTSLINHLYTQYHYITEYKIDPRTKDFLFVKPLWTIGIIGIYLHFVYKSGPAFMKKKKPYELNKILSLYNIIQIILNGYIFVAGILMGWLWKFKFVCEPVDYSNDQRALQVNKKSRASNFKDKERKNK</sequence>
<keyword evidence="8 10" id="KW-0472">Membrane</keyword>